<dbReference type="InterPro" id="IPR022701">
    <property type="entry name" value="QTMAN_N"/>
</dbReference>
<name>A0A3P6R0Y7_DIBLA</name>
<dbReference type="Pfam" id="PF12038">
    <property type="entry name" value="QTMAN_N"/>
    <property type="match status" value="1"/>
</dbReference>
<dbReference type="AlphaFoldDB" id="A0A3P6R0Y7"/>
<organism evidence="2 3">
    <name type="scientific">Dibothriocephalus latus</name>
    <name type="common">Fish tapeworm</name>
    <name type="synonym">Diphyllobothrium latum</name>
    <dbReference type="NCBI Taxonomy" id="60516"/>
    <lineage>
        <taxon>Eukaryota</taxon>
        <taxon>Metazoa</taxon>
        <taxon>Spiralia</taxon>
        <taxon>Lophotrochozoa</taxon>
        <taxon>Platyhelminthes</taxon>
        <taxon>Cestoda</taxon>
        <taxon>Eucestoda</taxon>
        <taxon>Diphyllobothriidea</taxon>
        <taxon>Diphyllobothriidae</taxon>
        <taxon>Dibothriocephalus</taxon>
    </lineage>
</organism>
<evidence type="ECO:0000259" key="1">
    <source>
        <dbReference type="Pfam" id="PF12038"/>
    </source>
</evidence>
<sequence length="79" mass="8486">MALSVAVTVRELTQDQGANVPPDDEGENSGVCVVTLPPTKWHWRARTGALALAALIPKHAGRGFRVMFTSSVFSLPELL</sequence>
<evidence type="ECO:0000313" key="2">
    <source>
        <dbReference type="EMBL" id="VDK38464.1"/>
    </source>
</evidence>
<feature type="non-terminal residue" evidence="2">
    <location>
        <position position="79"/>
    </location>
</feature>
<reference evidence="2 3" key="1">
    <citation type="submission" date="2018-11" db="EMBL/GenBank/DDBJ databases">
        <authorList>
            <consortium name="Pathogen Informatics"/>
        </authorList>
    </citation>
    <scope>NUCLEOTIDE SEQUENCE [LARGE SCALE GENOMIC DNA]</scope>
</reference>
<keyword evidence="3" id="KW-1185">Reference proteome</keyword>
<dbReference type="Proteomes" id="UP000281553">
    <property type="component" value="Unassembled WGS sequence"/>
</dbReference>
<dbReference type="OrthoDB" id="10032790at2759"/>
<gene>
    <name evidence="2" type="ORF">DILT_LOCUS948</name>
</gene>
<dbReference type="EMBL" id="UYRU01005190">
    <property type="protein sequence ID" value="VDK38464.1"/>
    <property type="molecule type" value="Genomic_DNA"/>
</dbReference>
<accession>A0A3P6R0Y7</accession>
<protein>
    <recommendedName>
        <fullName evidence="1">tRNA-queuosine alpha-mannosyltransferase N-terminal domain-containing protein</fullName>
    </recommendedName>
</protein>
<feature type="domain" description="tRNA-queuosine alpha-mannosyltransferase N-terminal" evidence="1">
    <location>
        <begin position="30"/>
        <end position="78"/>
    </location>
</feature>
<proteinExistence type="predicted"/>
<evidence type="ECO:0000313" key="3">
    <source>
        <dbReference type="Proteomes" id="UP000281553"/>
    </source>
</evidence>